<dbReference type="InterPro" id="IPR036397">
    <property type="entry name" value="RNaseH_sf"/>
</dbReference>
<protein>
    <recommendedName>
        <fullName evidence="2">Integrase catalytic domain-containing protein</fullName>
    </recommendedName>
</protein>
<dbReference type="Proteomes" id="UP000663887">
    <property type="component" value="Unassembled WGS sequence"/>
</dbReference>
<dbReference type="Pfam" id="PF00665">
    <property type="entry name" value="rve"/>
    <property type="match status" value="1"/>
</dbReference>
<dbReference type="Gene3D" id="3.30.420.10">
    <property type="entry name" value="Ribonuclease H-like superfamily/Ribonuclease H"/>
    <property type="match status" value="1"/>
</dbReference>
<dbReference type="EMBL" id="CAJOBF010007639">
    <property type="protein sequence ID" value="CAF4237689.1"/>
    <property type="molecule type" value="Genomic_DNA"/>
</dbReference>
<gene>
    <name evidence="4" type="ORF">UXM345_LOCUS30000</name>
    <name evidence="3" type="ORF">XDN619_LOCUS4499</name>
</gene>
<dbReference type="PANTHER" id="PTHR37984:SF5">
    <property type="entry name" value="PROTEIN NYNRIN-LIKE"/>
    <property type="match status" value="1"/>
</dbReference>
<proteinExistence type="predicted"/>
<feature type="domain" description="Integrase catalytic" evidence="2">
    <location>
        <begin position="414"/>
        <end position="572"/>
    </location>
</feature>
<evidence type="ECO:0000313" key="4">
    <source>
        <dbReference type="EMBL" id="CAF4237689.1"/>
    </source>
</evidence>
<reference evidence="3" key="1">
    <citation type="submission" date="2021-02" db="EMBL/GenBank/DDBJ databases">
        <authorList>
            <person name="Nowell W R."/>
        </authorList>
    </citation>
    <scope>NUCLEOTIDE SEQUENCE</scope>
</reference>
<evidence type="ECO:0000313" key="3">
    <source>
        <dbReference type="EMBL" id="CAF2024991.1"/>
    </source>
</evidence>
<comment type="caution">
    <text evidence="3">The sequence shown here is derived from an EMBL/GenBank/DDBJ whole genome shotgun (WGS) entry which is preliminary data.</text>
</comment>
<dbReference type="GO" id="GO:0003676">
    <property type="term" value="F:nucleic acid binding"/>
    <property type="evidence" value="ECO:0007669"/>
    <property type="project" value="InterPro"/>
</dbReference>
<feature type="non-terminal residue" evidence="3">
    <location>
        <position position="1"/>
    </location>
</feature>
<feature type="region of interest" description="Disordered" evidence="1">
    <location>
        <begin position="1246"/>
        <end position="1268"/>
    </location>
</feature>
<dbReference type="CDD" id="cd22744">
    <property type="entry name" value="OTU"/>
    <property type="match status" value="1"/>
</dbReference>
<dbReference type="Proteomes" id="UP000663842">
    <property type="component" value="Unassembled WGS sequence"/>
</dbReference>
<dbReference type="EMBL" id="CAJNRG010001002">
    <property type="protein sequence ID" value="CAF2024991.1"/>
    <property type="molecule type" value="Genomic_DNA"/>
</dbReference>
<dbReference type="PROSITE" id="PS50994">
    <property type="entry name" value="INTEGRASE"/>
    <property type="match status" value="1"/>
</dbReference>
<dbReference type="InterPro" id="IPR001584">
    <property type="entry name" value="Integrase_cat-core"/>
</dbReference>
<evidence type="ECO:0000259" key="2">
    <source>
        <dbReference type="PROSITE" id="PS50994"/>
    </source>
</evidence>
<accession>A0A816MXT4</accession>
<dbReference type="SUPFAM" id="SSF53098">
    <property type="entry name" value="Ribonuclease H-like"/>
    <property type="match status" value="1"/>
</dbReference>
<dbReference type="InterPro" id="IPR050951">
    <property type="entry name" value="Retrovirus_Pol_polyprotein"/>
</dbReference>
<dbReference type="Gene3D" id="3.90.70.80">
    <property type="match status" value="1"/>
</dbReference>
<dbReference type="GO" id="GO:0015074">
    <property type="term" value="P:DNA integration"/>
    <property type="evidence" value="ECO:0007669"/>
    <property type="project" value="InterPro"/>
</dbReference>
<dbReference type="InterPro" id="IPR012337">
    <property type="entry name" value="RNaseH-like_sf"/>
</dbReference>
<organism evidence="3 5">
    <name type="scientific">Rotaria magnacalcarata</name>
    <dbReference type="NCBI Taxonomy" id="392030"/>
    <lineage>
        <taxon>Eukaryota</taxon>
        <taxon>Metazoa</taxon>
        <taxon>Spiralia</taxon>
        <taxon>Gnathifera</taxon>
        <taxon>Rotifera</taxon>
        <taxon>Eurotatoria</taxon>
        <taxon>Bdelloidea</taxon>
        <taxon>Philodinida</taxon>
        <taxon>Philodinidae</taxon>
        <taxon>Rotaria</taxon>
    </lineage>
</organism>
<sequence>WIPGQSNIVADALSRMHESILDSSRAKETLNVLGESLKEIKMEGGGDSLIHCLSYFLTGNISDSLKLRQQIVSELIAHPKLYGLDLNKSGKFELKIMSQEGINLIPQAIMAFSNLYNCKVIVFEKRRYPINFGEDNLPNLCYLNSYNSLHYNLLIKDNVKIVNNNIEDSTLRISNISTNLNLISPNPLILSEGRVESEVNLKNYETVNLCNKNLNKSEINFKNNCNILADMENTARIGKFESNNKILASMESEPLEILVINLPKLNFNKWSKQEIIVMQRANVQLKLLKSFVTNYAPSDARVIKCKHTPILELFLPNINMIKVVEGILVREVDIGLDTHRYLAIVPLDKYIQGAIDIHLSRSHCGQHVLQNLLRETVWNPHDWRVVKDVCYTCQLCQCFKPPCNVAHPGYKKIISACPFDLLSIDLVNLPLTQDQFRCCLVAVDHYTKYMYAVALKNKTAETIVQALEKVVFQRCLQLPSRILSDNGPEFDNTLYRHMLVKYNIQPIYASPNHPESNGGVERANQTLIRLLALYQGDQSNWVNILPGIIRTYNSNPHSTTKRAPVSFFIERANSLRHSYDNLLTAAWREPSHKFAPFMIGQLVGKKIFHSGHLTTNKLAPKFEGPYRIRSIDVHERSYEISLMVNEVTPSWGKVYKVHHSHLRPWVPRPNYLAAFDLGGKVFPPAAQLNKTPTHINTFRNGIVGNTHANRSNRNNFVGFIPPVNSSRIGRGSSSPAVNSIAPIANTLAPTVISAIPHNTPVVINAGGGVPQTPRPPLVDMNRDASTPININFPPAHSNISPIINIGENADNASMPRENIIPAVIAEDPIAILNKSLNSLPCLEESDLNRDPFSGFPSLDSSDERTMSRIESLLDNPRGLSYTFEDTIVEPPVHIDIIPELLVPDLVPNIIASPERCVSDFGMAQADFWSQGRILIAGDSRVRRLRDTPDPILAENVDYAFEGGILIDDLVTLVDRHLTDHHKVIVLIGFLGDEVQRYVHTIDEETVVTLLRSKESECQEKILAAVQVAHTKWMALKTERIILWCLPYYIDYLGYNAAKIGEFDMGEALEVSLESSRMFVNYVTRLQRQMVTTMPGIPFCMLNRVLFGGKKYTDLFKTFGSTSAQDYSFPSQRLTDGLHPSMSLATDMWTFLHRSVCNVHDKITGKKVVGIPSTSKGVSAQQKQASSYKLKTSFNKKKSYGKPYVHKRIDLYLQKESVYSRLYQPQDGDVVEEELIEEEPLSQFGNLTWKSSDQRKQGSSQDSSSNFAQSSGYAQAGNYAQPSTSNWSWSYHRRVIAEAKAAVYTEGLRDQVYAKGRLAKIIRERGLWAAGQGQVGTVNAAGNKWTEKQHSELNDPHKDAKLVQEDMSQLLPVVAESESSDDDA</sequence>
<dbReference type="PANTHER" id="PTHR37984">
    <property type="entry name" value="PROTEIN CBG26694"/>
    <property type="match status" value="1"/>
</dbReference>
<name>A0A816MXT4_9BILA</name>
<evidence type="ECO:0000256" key="1">
    <source>
        <dbReference type="SAM" id="MobiDB-lite"/>
    </source>
</evidence>
<feature type="compositionally biased region" description="Low complexity" evidence="1">
    <location>
        <begin position="1256"/>
        <end position="1268"/>
    </location>
</feature>
<evidence type="ECO:0000313" key="5">
    <source>
        <dbReference type="Proteomes" id="UP000663887"/>
    </source>
</evidence>